<dbReference type="Proteomes" id="UP000019146">
    <property type="component" value="Plasmid unnamed"/>
</dbReference>
<dbReference type="GO" id="GO:0051213">
    <property type="term" value="F:dioxygenase activity"/>
    <property type="evidence" value="ECO:0007669"/>
    <property type="project" value="UniProtKB-KW"/>
</dbReference>
<dbReference type="GO" id="GO:0051537">
    <property type="term" value="F:2 iron, 2 sulfur cluster binding"/>
    <property type="evidence" value="ECO:0007669"/>
    <property type="project" value="UniProtKB-KW"/>
</dbReference>
<evidence type="ECO:0000313" key="7">
    <source>
        <dbReference type="EMBL" id="ALL71105.1"/>
    </source>
</evidence>
<evidence type="ECO:0000256" key="5">
    <source>
        <dbReference type="ARBA" id="ARBA00023014"/>
    </source>
</evidence>
<reference evidence="7 8" key="1">
    <citation type="journal article" date="2014" name="Genome Announc.">
        <title>Draft Genome Sequence of the Haloacid-Degrading Burkholderia caribensis Strain MBA4.</title>
        <authorList>
            <person name="Pan Y."/>
            <person name="Kong K.F."/>
            <person name="Tsang J.S."/>
        </authorList>
    </citation>
    <scope>NUCLEOTIDE SEQUENCE [LARGE SCALE GENOMIC DNA]</scope>
    <source>
        <strain evidence="7 8">MBA4</strain>
        <plasmid evidence="8">Plasmid</plasmid>
    </source>
</reference>
<geneLocation type="plasmid" evidence="8"/>
<organism evidence="7 8">
    <name type="scientific">Paraburkholderia caribensis MBA4</name>
    <dbReference type="NCBI Taxonomy" id="1323664"/>
    <lineage>
        <taxon>Bacteria</taxon>
        <taxon>Pseudomonadati</taxon>
        <taxon>Pseudomonadota</taxon>
        <taxon>Betaproteobacteria</taxon>
        <taxon>Burkholderiales</taxon>
        <taxon>Burkholderiaceae</taxon>
        <taxon>Paraburkholderia</taxon>
    </lineage>
</organism>
<evidence type="ECO:0000313" key="8">
    <source>
        <dbReference type="Proteomes" id="UP000019146"/>
    </source>
</evidence>
<dbReference type="Gene3D" id="3.90.380.10">
    <property type="entry name" value="Naphthalene 1,2-dioxygenase Alpha Subunit, Chain A, domain 1"/>
    <property type="match status" value="1"/>
</dbReference>
<dbReference type="GO" id="GO:0046872">
    <property type="term" value="F:metal ion binding"/>
    <property type="evidence" value="ECO:0007669"/>
    <property type="project" value="UniProtKB-KW"/>
</dbReference>
<evidence type="ECO:0000256" key="3">
    <source>
        <dbReference type="ARBA" id="ARBA00023002"/>
    </source>
</evidence>
<dbReference type="SUPFAM" id="SSF55961">
    <property type="entry name" value="Bet v1-like"/>
    <property type="match status" value="1"/>
</dbReference>
<evidence type="ECO:0000256" key="1">
    <source>
        <dbReference type="ARBA" id="ARBA00022714"/>
    </source>
</evidence>
<evidence type="ECO:0000256" key="4">
    <source>
        <dbReference type="ARBA" id="ARBA00023004"/>
    </source>
</evidence>
<accession>A0A0P0RQ12</accession>
<dbReference type="Gene3D" id="2.102.10.10">
    <property type="entry name" value="Rieske [2Fe-2S] iron-sulphur domain"/>
    <property type="match status" value="1"/>
</dbReference>
<keyword evidence="7" id="KW-0614">Plasmid</keyword>
<dbReference type="InterPro" id="IPR036922">
    <property type="entry name" value="Rieske_2Fe-2S_sf"/>
</dbReference>
<keyword evidence="3 7" id="KW-0560">Oxidoreductase</keyword>
<feature type="domain" description="Rieske" evidence="6">
    <location>
        <begin position="8"/>
        <end position="110"/>
    </location>
</feature>
<dbReference type="KEGG" id="bcai:K788_0002068"/>
<keyword evidence="1" id="KW-0001">2Fe-2S</keyword>
<dbReference type="InterPro" id="IPR017941">
    <property type="entry name" value="Rieske_2Fe-2S"/>
</dbReference>
<dbReference type="InterPro" id="IPR044043">
    <property type="entry name" value="VanA_C_cat"/>
</dbReference>
<evidence type="ECO:0000256" key="2">
    <source>
        <dbReference type="ARBA" id="ARBA00022723"/>
    </source>
</evidence>
<dbReference type="AlphaFoldDB" id="A0A0P0RQ12"/>
<dbReference type="Pfam" id="PF00355">
    <property type="entry name" value="Rieske"/>
    <property type="match status" value="1"/>
</dbReference>
<dbReference type="Pfam" id="PF19112">
    <property type="entry name" value="VanA_C"/>
    <property type="match status" value="1"/>
</dbReference>
<name>A0A0P0RQ12_9BURK</name>
<dbReference type="InterPro" id="IPR050584">
    <property type="entry name" value="Cholesterol_7-desaturase"/>
</dbReference>
<sequence>MKLLRNTWYAAAWSRDVGVDFSTRELLGEPMLLYRKHDGAPVAMIDRCPHRFAPLSMGKRVGDGVECGYHGLQFDCSGACSKNPHGDGRIPPGARVRSFPAEDRYGLVWIWAGEPSRADASLIPDFSHLVSPRLKTVGDEMTQKAHYELVVDNLMDLSHVNYLHAPYQQVDDFLQAKHDVVQDGSALESRRMVAATRAPQSFRAFLDDPDAPVDYWLNIRWHAPGCCLLETGVVPAGRPREQGLVRIGTHIVTPVGAASTQYLYASSRNYRLDDPDADDETARWQQMGFHEQDKPMIEGVQTRMGERELLSMRPVLLATDAAAIRARRLLAAMIDAEARTDQPVPVAIA</sequence>
<gene>
    <name evidence="7" type="ORF">K788_0002068</name>
</gene>
<dbReference type="SUPFAM" id="SSF50022">
    <property type="entry name" value="ISP domain"/>
    <property type="match status" value="1"/>
</dbReference>
<keyword evidence="7" id="KW-0223">Dioxygenase</keyword>
<dbReference type="GeneID" id="69974501"/>
<dbReference type="RefSeq" id="WP_035992949.1">
    <property type="nucleotide sequence ID" value="NZ_CP012748.1"/>
</dbReference>
<dbReference type="CDD" id="cd08878">
    <property type="entry name" value="RHO_alpha_C_DMO-like"/>
    <property type="match status" value="1"/>
</dbReference>
<evidence type="ECO:0000259" key="6">
    <source>
        <dbReference type="PROSITE" id="PS51296"/>
    </source>
</evidence>
<keyword evidence="5" id="KW-0411">Iron-sulfur</keyword>
<dbReference type="PANTHER" id="PTHR21266:SF60">
    <property type="entry name" value="3-KETOSTEROID-9-ALPHA-MONOOXYGENASE, OXYGENASE COMPONENT"/>
    <property type="match status" value="1"/>
</dbReference>
<keyword evidence="4" id="KW-0408">Iron</keyword>
<dbReference type="PROSITE" id="PS51296">
    <property type="entry name" value="RIESKE"/>
    <property type="match status" value="1"/>
</dbReference>
<keyword evidence="2" id="KW-0479">Metal-binding</keyword>
<dbReference type="EMBL" id="CP012748">
    <property type="protein sequence ID" value="ALL71105.1"/>
    <property type="molecule type" value="Genomic_DNA"/>
</dbReference>
<dbReference type="GO" id="GO:0018489">
    <property type="term" value="F:vanillate monooxygenase activity"/>
    <property type="evidence" value="ECO:0007669"/>
    <property type="project" value="UniProtKB-EC"/>
</dbReference>
<dbReference type="EC" id="1.14.13.82" evidence="7"/>
<dbReference type="PANTHER" id="PTHR21266">
    <property type="entry name" value="IRON-SULFUR DOMAIN CONTAINING PROTEIN"/>
    <property type="match status" value="1"/>
</dbReference>
<protein>
    <submittedName>
        <fullName evidence="7">Phenylpropionate dioxygenase</fullName>
        <ecNumber evidence="7">1.14.13.82</ecNumber>
    </submittedName>
</protein>
<proteinExistence type="predicted"/>